<dbReference type="InterPro" id="IPR049492">
    <property type="entry name" value="BD-FAE-like_dom"/>
</dbReference>
<evidence type="ECO:0000313" key="5">
    <source>
        <dbReference type="Proteomes" id="UP000532194"/>
    </source>
</evidence>
<evidence type="ECO:0000259" key="3">
    <source>
        <dbReference type="Pfam" id="PF20434"/>
    </source>
</evidence>
<dbReference type="InterPro" id="IPR050300">
    <property type="entry name" value="GDXG_lipolytic_enzyme"/>
</dbReference>
<dbReference type="RefSeq" id="WP_169173100.1">
    <property type="nucleotide sequence ID" value="NZ_JAAIII010000008.1"/>
</dbReference>
<dbReference type="EMBL" id="JAAIII010000008">
    <property type="protein sequence ID" value="NMM95100.1"/>
    <property type="molecule type" value="Genomic_DNA"/>
</dbReference>
<dbReference type="InterPro" id="IPR029058">
    <property type="entry name" value="AB_hydrolase_fold"/>
</dbReference>
<proteinExistence type="predicted"/>
<dbReference type="InterPro" id="IPR043708">
    <property type="entry name" value="DUF5648"/>
</dbReference>
<accession>A0A7Y0HSF4</accession>
<dbReference type="SUPFAM" id="SSF53474">
    <property type="entry name" value="alpha/beta-Hydrolases"/>
    <property type="match status" value="1"/>
</dbReference>
<dbReference type="PANTHER" id="PTHR48081:SF13">
    <property type="entry name" value="ALPHA_BETA HYDROLASE"/>
    <property type="match status" value="1"/>
</dbReference>
<keyword evidence="1" id="KW-0378">Hydrolase</keyword>
<evidence type="ECO:0000259" key="2">
    <source>
        <dbReference type="Pfam" id="PF18885"/>
    </source>
</evidence>
<dbReference type="Proteomes" id="UP000532194">
    <property type="component" value="Unassembled WGS sequence"/>
</dbReference>
<evidence type="ECO:0000313" key="4">
    <source>
        <dbReference type="EMBL" id="NMM95100.1"/>
    </source>
</evidence>
<dbReference type="GO" id="GO:0016787">
    <property type="term" value="F:hydrolase activity"/>
    <property type="evidence" value="ECO:0007669"/>
    <property type="project" value="UniProtKB-KW"/>
</dbReference>
<dbReference type="Pfam" id="PF18885">
    <property type="entry name" value="DUF5648"/>
    <property type="match status" value="1"/>
</dbReference>
<reference evidence="4 5" key="1">
    <citation type="submission" date="2020-02" db="EMBL/GenBank/DDBJ databases">
        <title>Characterization of phylogenetic diversity of novel bifidobacterial species isolated in Czech ZOOs.</title>
        <authorList>
            <person name="Lugli G.A."/>
            <person name="Vera N.B."/>
            <person name="Ventura M."/>
        </authorList>
    </citation>
    <scope>NUCLEOTIDE SEQUENCE [LARGE SCALE GENOMIC DNA]</scope>
    <source>
        <strain evidence="4 5">DSM 109957</strain>
    </source>
</reference>
<protein>
    <submittedName>
        <fullName evidence="4">Carboxylesterase type B</fullName>
    </submittedName>
</protein>
<name>A0A7Y0HSF4_9BIFI</name>
<organism evidence="4 5">
    <name type="scientific">Bifidobacterium oedipodis</name>
    <dbReference type="NCBI Taxonomy" id="2675322"/>
    <lineage>
        <taxon>Bacteria</taxon>
        <taxon>Bacillati</taxon>
        <taxon>Actinomycetota</taxon>
        <taxon>Actinomycetes</taxon>
        <taxon>Bifidobacteriales</taxon>
        <taxon>Bifidobacteriaceae</taxon>
        <taxon>Bifidobacterium</taxon>
    </lineage>
</organism>
<dbReference type="AlphaFoldDB" id="A0A7Y0HSF4"/>
<dbReference type="Pfam" id="PF20434">
    <property type="entry name" value="BD-FAE"/>
    <property type="match status" value="1"/>
</dbReference>
<evidence type="ECO:0000256" key="1">
    <source>
        <dbReference type="ARBA" id="ARBA00022801"/>
    </source>
</evidence>
<dbReference type="PANTHER" id="PTHR48081">
    <property type="entry name" value="AB HYDROLASE SUPERFAMILY PROTEIN C4A8.06C"/>
    <property type="match status" value="1"/>
</dbReference>
<feature type="domain" description="DUF5648" evidence="2">
    <location>
        <begin position="327"/>
        <end position="457"/>
    </location>
</feature>
<gene>
    <name evidence="4" type="ORF">G1C95_2288</name>
</gene>
<comment type="caution">
    <text evidence="4">The sequence shown here is derived from an EMBL/GenBank/DDBJ whole genome shotgun (WGS) entry which is preliminary data.</text>
</comment>
<sequence>MRSYRLRGLLILWITVSLLLSTAFPVSALGVESAVPVATYSDVPYVNKANAHKSQKLDLYLPSEDSYAHNDEKESETDLRPLVVRIHGGAWYGGDKELGDDAPVFAALLEQGYAVASINYRLSVEARWPAQIYDCKAAIRFLRAHAQQYGIDPTRITVFGESAGGHLAMMLGVTNGQQDWEDLDMGNAQISSAVQAVISVSGIADLNQWGTRTGDSLGAQAAKDLLLGAGHDDQDEVNASPITYVNEQTVPMLLVHGGSDDVVSYQQSELMAEAMNTALADNRAETWLLAKAGHMDVPMFYASDQAHRRYSAFLAKSLGLSEPLISVRRLYNPYNGLHLLTLDKDEDASLRANGWIDESSAFQALDADAVNGSPVYRLYNSFSGEHILTSNVNEYESLSRQGWFSEGVAFVAPSDGDTSVFRLFNPYSGYHMYTSDVKEYERLGKNSWQREGVAFMVSGLRSTTED</sequence>
<dbReference type="Gene3D" id="3.40.50.1820">
    <property type="entry name" value="alpha/beta hydrolase"/>
    <property type="match status" value="1"/>
</dbReference>
<feature type="domain" description="BD-FAE-like" evidence="3">
    <location>
        <begin position="76"/>
        <end position="274"/>
    </location>
</feature>
<keyword evidence="5" id="KW-1185">Reference proteome</keyword>